<dbReference type="AlphaFoldDB" id="A0A7J0H057"/>
<dbReference type="PANTHER" id="PTHR33472">
    <property type="entry name" value="OS01G0106600 PROTEIN"/>
    <property type="match status" value="1"/>
</dbReference>
<keyword evidence="3" id="KW-1185">Reference proteome</keyword>
<protein>
    <submittedName>
        <fullName evidence="2">Uncharacterized protein</fullName>
    </submittedName>
</protein>
<proteinExistence type="predicted"/>
<gene>
    <name evidence="2" type="ORF">Acr_25g0007670</name>
</gene>
<accession>A0A7J0H057</accession>
<sequence length="178" mass="19933">MISSLIHRLSDLQHVQKQPAGSSHSHSHRHPHSHNDQEDEGGMRIITLAGSNTGASIRGELDDINSSSCGKNEALDTYVNSNFQDINNSIVLGGSYSTNDPGVHLDIISDYYDPEAGAHGHPKQVKTKVKGKKKRRRVNIRIRLLTIHHEIHKVKLSLLMLTLHIMAPLYNIYLRNIK</sequence>
<name>A0A7J0H057_9ERIC</name>
<dbReference type="Proteomes" id="UP000585474">
    <property type="component" value="Unassembled WGS sequence"/>
</dbReference>
<feature type="region of interest" description="Disordered" evidence="1">
    <location>
        <begin position="13"/>
        <end position="41"/>
    </location>
</feature>
<dbReference type="EMBL" id="BJWL01000025">
    <property type="protein sequence ID" value="GFZ16358.1"/>
    <property type="molecule type" value="Genomic_DNA"/>
</dbReference>
<evidence type="ECO:0000256" key="1">
    <source>
        <dbReference type="SAM" id="MobiDB-lite"/>
    </source>
</evidence>
<dbReference type="PANTHER" id="PTHR33472:SF28">
    <property type="entry name" value="BROMO AND FHA DOMAIN-CONTAINING PROTEIN DDB_G0267958"/>
    <property type="match status" value="1"/>
</dbReference>
<comment type="caution">
    <text evidence="2">The sequence shown here is derived from an EMBL/GenBank/DDBJ whole genome shotgun (WGS) entry which is preliminary data.</text>
</comment>
<dbReference type="OrthoDB" id="774437at2759"/>
<evidence type="ECO:0000313" key="2">
    <source>
        <dbReference type="EMBL" id="GFZ16358.1"/>
    </source>
</evidence>
<organism evidence="2 3">
    <name type="scientific">Actinidia rufa</name>
    <dbReference type="NCBI Taxonomy" id="165716"/>
    <lineage>
        <taxon>Eukaryota</taxon>
        <taxon>Viridiplantae</taxon>
        <taxon>Streptophyta</taxon>
        <taxon>Embryophyta</taxon>
        <taxon>Tracheophyta</taxon>
        <taxon>Spermatophyta</taxon>
        <taxon>Magnoliopsida</taxon>
        <taxon>eudicotyledons</taxon>
        <taxon>Gunneridae</taxon>
        <taxon>Pentapetalae</taxon>
        <taxon>asterids</taxon>
        <taxon>Ericales</taxon>
        <taxon>Actinidiaceae</taxon>
        <taxon>Actinidia</taxon>
    </lineage>
</organism>
<reference evidence="2 3" key="1">
    <citation type="submission" date="2019-07" db="EMBL/GenBank/DDBJ databases">
        <title>De Novo Assembly of kiwifruit Actinidia rufa.</title>
        <authorList>
            <person name="Sugita-Konishi S."/>
            <person name="Sato K."/>
            <person name="Mori E."/>
            <person name="Abe Y."/>
            <person name="Kisaki G."/>
            <person name="Hamano K."/>
            <person name="Suezawa K."/>
            <person name="Otani M."/>
            <person name="Fukuda T."/>
            <person name="Manabe T."/>
            <person name="Gomi K."/>
            <person name="Tabuchi M."/>
            <person name="Akimitsu K."/>
            <person name="Kataoka I."/>
        </authorList>
    </citation>
    <scope>NUCLEOTIDE SEQUENCE [LARGE SCALE GENOMIC DNA]</scope>
    <source>
        <strain evidence="3">cv. Fuchu</strain>
    </source>
</reference>
<evidence type="ECO:0000313" key="3">
    <source>
        <dbReference type="Proteomes" id="UP000585474"/>
    </source>
</evidence>